<feature type="compositionally biased region" description="Polar residues" evidence="1">
    <location>
        <begin position="1173"/>
        <end position="1189"/>
    </location>
</feature>
<dbReference type="AlphaFoldDB" id="A0A2T4AF96"/>
<dbReference type="Proteomes" id="UP000241690">
    <property type="component" value="Unassembled WGS sequence"/>
</dbReference>
<protein>
    <recommendedName>
        <fullName evidence="4">C2H2-type domain-containing protein</fullName>
    </recommendedName>
</protein>
<dbReference type="STRING" id="983964.A0A2T4AF96"/>
<dbReference type="GeneID" id="36621184"/>
<feature type="region of interest" description="Disordered" evidence="1">
    <location>
        <begin position="505"/>
        <end position="537"/>
    </location>
</feature>
<evidence type="ECO:0000313" key="3">
    <source>
        <dbReference type="Proteomes" id="UP000241690"/>
    </source>
</evidence>
<gene>
    <name evidence="2" type="ORF">M431DRAFT_141304</name>
</gene>
<reference evidence="2 3" key="1">
    <citation type="submission" date="2016-07" db="EMBL/GenBank/DDBJ databases">
        <title>Multiple horizontal gene transfer events from other fungi enriched the ability of initially mycotrophic Trichoderma (Ascomycota) to feed on dead plant biomass.</title>
        <authorList>
            <consortium name="DOE Joint Genome Institute"/>
            <person name="Aerts A."/>
            <person name="Atanasova L."/>
            <person name="Chenthamara K."/>
            <person name="Zhang J."/>
            <person name="Grujic M."/>
            <person name="Henrissat B."/>
            <person name="Kuo A."/>
            <person name="Salamov A."/>
            <person name="Lipzen A."/>
            <person name="Labutti K."/>
            <person name="Barry K."/>
            <person name="Miao Y."/>
            <person name="Rahimi M.J."/>
            <person name="Shen Q."/>
            <person name="Grigoriev I.V."/>
            <person name="Kubicek C.P."/>
            <person name="Druzhinina I.S."/>
        </authorList>
    </citation>
    <scope>NUCLEOTIDE SEQUENCE [LARGE SCALE GENOMIC DNA]</scope>
    <source>
        <strain evidence="2 3">CBS 226.95</strain>
    </source>
</reference>
<dbReference type="RefSeq" id="XP_024775441.1">
    <property type="nucleotide sequence ID" value="XM_024912625.1"/>
</dbReference>
<evidence type="ECO:0000313" key="2">
    <source>
        <dbReference type="EMBL" id="PTB55764.1"/>
    </source>
</evidence>
<accession>A0A2T4AF96</accession>
<organism evidence="2 3">
    <name type="scientific">Trichoderma harzianum CBS 226.95</name>
    <dbReference type="NCBI Taxonomy" id="983964"/>
    <lineage>
        <taxon>Eukaryota</taxon>
        <taxon>Fungi</taxon>
        <taxon>Dikarya</taxon>
        <taxon>Ascomycota</taxon>
        <taxon>Pezizomycotina</taxon>
        <taxon>Sordariomycetes</taxon>
        <taxon>Hypocreomycetidae</taxon>
        <taxon>Hypocreales</taxon>
        <taxon>Hypocreaceae</taxon>
        <taxon>Trichoderma</taxon>
    </lineage>
</organism>
<feature type="region of interest" description="Disordered" evidence="1">
    <location>
        <begin position="563"/>
        <end position="596"/>
    </location>
</feature>
<keyword evidence="3" id="KW-1185">Reference proteome</keyword>
<dbReference type="PANTHER" id="PTHR35391">
    <property type="entry name" value="C2H2-TYPE DOMAIN-CONTAINING PROTEIN-RELATED"/>
    <property type="match status" value="1"/>
</dbReference>
<feature type="compositionally biased region" description="Basic and acidic residues" evidence="1">
    <location>
        <begin position="573"/>
        <end position="596"/>
    </location>
</feature>
<dbReference type="PANTHER" id="PTHR35391:SF7">
    <property type="entry name" value="C2H2-TYPE DOMAIN-CONTAINING PROTEIN"/>
    <property type="match status" value="1"/>
</dbReference>
<evidence type="ECO:0000256" key="1">
    <source>
        <dbReference type="SAM" id="MobiDB-lite"/>
    </source>
</evidence>
<proteinExistence type="predicted"/>
<evidence type="ECO:0008006" key="4">
    <source>
        <dbReference type="Google" id="ProtNLM"/>
    </source>
</evidence>
<name>A0A2T4AF96_TRIHA</name>
<feature type="region of interest" description="Disordered" evidence="1">
    <location>
        <begin position="1164"/>
        <end position="1203"/>
    </location>
</feature>
<sequence length="1275" mass="145184">MPDMASSGPGSTELTISNCATRCHESFQQCLVKAASIHARELALIENQFAKFSLWTAYFQVFGSGRDSLDHRLRESFDVQDAIIGVVEALNYSVLKCTSILEASTPVPLGKSLPTINADFNSALQDITKQIALLHKFSGIIRRVGRETQDLTDITDFKIKDNRGNDLEPVLKEDFARHIRNQFPRVSDTIQQRLVNTMILRHKKVLHRRFCCGKFPDRTLKPSDTVEVATPSGFSAFGSVAIGDYGDIPFPPAPCGTIMQKYDLLKKQRREECNLNQETENSDPERAKKYEEILEKDWNEILEAAGEIYCPFCCLSLPARDVVDESKWKLHVKNDLDSYVCLFEGCESPEEVYSHSSTWLKHMSSHYMRWRCVSKSHAEFQSITKSEYVDHMKVVHPGKFTDAQLNILAIRNARPAITMFKPCPLCGKKEFDGNRADHVAGHLLLLALKSLPSYDEHIVEQKELVYQQPHIPMSNTHSKSTITQDSRNDSNFIVHVARTQSSFIPKKEGTAMHRSARIPPVNKQHQRNDATAQELQRWQKPFNSQQDSFINTMDDVEFRQLSSAKHASQNHLEAMDKDEEKKGDGEKDRNTATKEINDDVIWTTSYHEHALGQEALQQGNAEASPNFRGPGRTLNIDMAPQEYLREMERERDNMVRPISSFAYVDAGLALRSADNTDYTSIMSQHPAISGSIPTAMTSDSSIISNSVPSISGLMARENSFVPMVESQDFGGVAQCLRMWTDSYEKRNAYTLTDSFYWDDTRLISKGIPLLDREHIAPAEGSPSSMNMNNFVQIMDNSNATEAHNQWPLKALLAMNRRNNDLGKLSQQQFTARANLVIKSDRDSISLDETLHSSDADNYGHIARMDDRLPSTTVKSILEEMSKELDALYRRITMESDTSNHMFGILDSADENISSLSTWADADMLQQHSPSASDKHRLFMCPYAMRYPDRVNHSCFQRLNTIPYLKQHLRQSHHDTTNCPHQCQSRQPETTSRRSQLHAPLCFDSNVCLQINKERSDRSKTYRQQWERIYQVLYPEADRIPDPYIGELAVKRLRSIFQFMENHGLKYLTSIYPPKLVDPDAEVMYQTAFCKWLPLVFEWRFPPQGQQLLGDFLNQINSALCGNYYRLAYPSGASRQDVLHFSSASQTGQHDTFYNTVSQHGTMFSHHPPRHTDSSTLPPQQQIPSRSSMEGSLHRTHYDSSSDMPSYTNTVQLHENMDSVTLIRDERLSEGQHNIHHFLFAPRNSMQGSRSHFAAEPPVNMEGIETSQMGTWKSPF</sequence>
<dbReference type="EMBL" id="KZ679679">
    <property type="protein sequence ID" value="PTB55764.1"/>
    <property type="molecule type" value="Genomic_DNA"/>
</dbReference>